<gene>
    <name evidence="1" type="ORF">GLOINDRAFT_320136</name>
</gene>
<evidence type="ECO:0000313" key="1">
    <source>
        <dbReference type="EMBL" id="ESA20049.1"/>
    </source>
</evidence>
<dbReference type="AlphaFoldDB" id="U9UI26"/>
<accession>U9UI26</accession>
<sequence length="101" mass="11975">MVSMDKLQYLMKNLHTRISNMPENIRVTFRIVILSMGNQLLLLMLMTEDFKFRKKSTISSDIEKETCDWLHKFINSLDIRKCEDRNCCNALRAPNILSFYP</sequence>
<proteinExistence type="predicted"/>
<protein>
    <submittedName>
        <fullName evidence="1">Uncharacterized protein</fullName>
    </submittedName>
</protein>
<dbReference type="HOGENOM" id="CLU_2293132_0_0_1"/>
<reference evidence="1" key="1">
    <citation type="submission" date="2013-07" db="EMBL/GenBank/DDBJ databases">
        <title>The genome of an arbuscular mycorrhizal fungus provides insights into the evolution of the oldest plant symbiosis.</title>
        <authorList>
            <consortium name="DOE Joint Genome Institute"/>
            <person name="Tisserant E."/>
            <person name="Malbreil M."/>
            <person name="Kuo A."/>
            <person name="Kohler A."/>
            <person name="Symeonidi A."/>
            <person name="Balestrini R."/>
            <person name="Charron P."/>
            <person name="Duensing N."/>
            <person name="Frei-dit-Frey N."/>
            <person name="Gianinazzi-Pearson V."/>
            <person name="Gilbert B."/>
            <person name="Handa Y."/>
            <person name="Hijri M."/>
            <person name="Kaul R."/>
            <person name="Kawaguchi M."/>
            <person name="Krajinski F."/>
            <person name="Lammers P."/>
            <person name="Lapierre D."/>
            <person name="Masclaux F.G."/>
            <person name="Murat C."/>
            <person name="Morin E."/>
            <person name="Ndikumana S."/>
            <person name="Pagni M."/>
            <person name="Petitpierre D."/>
            <person name="Requena N."/>
            <person name="Rosikiewicz P."/>
            <person name="Riley R."/>
            <person name="Saito K."/>
            <person name="San Clemente H."/>
            <person name="Shapiro H."/>
            <person name="van Tuinen D."/>
            <person name="Becard G."/>
            <person name="Bonfante P."/>
            <person name="Paszkowski U."/>
            <person name="Shachar-Hill Y."/>
            <person name="Young J.P."/>
            <person name="Sanders I.R."/>
            <person name="Henrissat B."/>
            <person name="Rensing S.A."/>
            <person name="Grigoriev I.V."/>
            <person name="Corradi N."/>
            <person name="Roux C."/>
            <person name="Martin F."/>
        </authorList>
    </citation>
    <scope>NUCLEOTIDE SEQUENCE</scope>
    <source>
        <strain evidence="1">DAOM 197198</strain>
    </source>
</reference>
<organism evidence="1">
    <name type="scientific">Rhizophagus irregularis (strain DAOM 181602 / DAOM 197198 / MUCL 43194)</name>
    <name type="common">Arbuscular mycorrhizal fungus</name>
    <name type="synonym">Glomus intraradices</name>
    <dbReference type="NCBI Taxonomy" id="747089"/>
    <lineage>
        <taxon>Eukaryota</taxon>
        <taxon>Fungi</taxon>
        <taxon>Fungi incertae sedis</taxon>
        <taxon>Mucoromycota</taxon>
        <taxon>Glomeromycotina</taxon>
        <taxon>Glomeromycetes</taxon>
        <taxon>Glomerales</taxon>
        <taxon>Glomeraceae</taxon>
        <taxon>Rhizophagus</taxon>
    </lineage>
</organism>
<name>U9UI26_RHIID</name>
<dbReference type="EMBL" id="KI277703">
    <property type="protein sequence ID" value="ESA20049.1"/>
    <property type="molecule type" value="Genomic_DNA"/>
</dbReference>